<keyword evidence="2" id="KW-1185">Reference proteome</keyword>
<dbReference type="GO" id="GO:0008962">
    <property type="term" value="F:phosphatidylglycerophosphatase activity"/>
    <property type="evidence" value="ECO:0007669"/>
    <property type="project" value="InterPro"/>
</dbReference>
<sequence length="214" mass="23778">MNLNLNGFFNVFRCLASPSLCLPHATVSTFNDLPIPLDKAFESRKGKPVIEAVVLDKDDCFAYPDSSMVFESNKKRFEELRAAYPGRRLLIVSNTSGAQSYDKDGKLAAEVEKSTGVVVLSHRVKKPGCADEIMEYFRQHPETGVTGPHQVAIVGDRLITDMMLANRMGSWGVWVKDGVVPLREKSIFSRMEHKVGPFLMARGFSPAEPANPFE</sequence>
<dbReference type="FunFam" id="3.40.50.1000:FF:000165">
    <property type="entry name" value="HAD superfamily phosphatase"/>
    <property type="match status" value="1"/>
</dbReference>
<dbReference type="Pfam" id="PF09419">
    <property type="entry name" value="PGP_phosphatase"/>
    <property type="match status" value="1"/>
</dbReference>
<organism evidence="1 2">
    <name type="scientific">Coniochaeta hoffmannii</name>
    <dbReference type="NCBI Taxonomy" id="91930"/>
    <lineage>
        <taxon>Eukaryota</taxon>
        <taxon>Fungi</taxon>
        <taxon>Dikarya</taxon>
        <taxon>Ascomycota</taxon>
        <taxon>Pezizomycotina</taxon>
        <taxon>Sordariomycetes</taxon>
        <taxon>Sordariomycetidae</taxon>
        <taxon>Coniochaetales</taxon>
        <taxon>Coniochaetaceae</taxon>
        <taxon>Coniochaeta</taxon>
    </lineage>
</organism>
<dbReference type="PANTHER" id="PTHR19288">
    <property type="entry name" value="4-NITROPHENYLPHOSPHATASE-RELATED"/>
    <property type="match status" value="1"/>
</dbReference>
<dbReference type="InterPro" id="IPR027706">
    <property type="entry name" value="PGP_Pase"/>
</dbReference>
<dbReference type="Gene3D" id="3.40.50.1000">
    <property type="entry name" value="HAD superfamily/HAD-like"/>
    <property type="match status" value="1"/>
</dbReference>
<proteinExistence type="predicted"/>
<comment type="caution">
    <text evidence="1">The sequence shown here is derived from an EMBL/GenBank/DDBJ whole genome shotgun (WGS) entry which is preliminary data.</text>
</comment>
<dbReference type="GO" id="GO:0032049">
    <property type="term" value="P:cardiolipin biosynthetic process"/>
    <property type="evidence" value="ECO:0007669"/>
    <property type="project" value="TreeGrafter"/>
</dbReference>
<dbReference type="NCBIfam" id="TIGR01668">
    <property type="entry name" value="YqeG_hyp_ppase"/>
    <property type="match status" value="1"/>
</dbReference>
<dbReference type="InterPro" id="IPR010021">
    <property type="entry name" value="PGPP1/Gep4"/>
</dbReference>
<gene>
    <name evidence="1" type="ORF">NKR19_g7525</name>
</gene>
<name>A0AA38R936_9PEZI</name>
<dbReference type="InterPro" id="IPR036412">
    <property type="entry name" value="HAD-like_sf"/>
</dbReference>
<evidence type="ECO:0000313" key="2">
    <source>
        <dbReference type="Proteomes" id="UP001174691"/>
    </source>
</evidence>
<dbReference type="EMBL" id="JANBVN010000133">
    <property type="protein sequence ID" value="KAJ9139274.1"/>
    <property type="molecule type" value="Genomic_DNA"/>
</dbReference>
<dbReference type="PANTHER" id="PTHR19288:SF25">
    <property type="entry name" value="PHOSPHATIDYLGLYCEROPHOSPHATASE GEP4, MITOCHONDRIAL"/>
    <property type="match status" value="1"/>
</dbReference>
<dbReference type="InterPro" id="IPR023214">
    <property type="entry name" value="HAD_sf"/>
</dbReference>
<dbReference type="GO" id="GO:0005739">
    <property type="term" value="C:mitochondrion"/>
    <property type="evidence" value="ECO:0007669"/>
    <property type="project" value="TreeGrafter"/>
</dbReference>
<reference evidence="1" key="1">
    <citation type="submission" date="2022-07" db="EMBL/GenBank/DDBJ databases">
        <title>Fungi with potential for degradation of polypropylene.</title>
        <authorList>
            <person name="Gostincar C."/>
        </authorList>
    </citation>
    <scope>NUCLEOTIDE SEQUENCE</scope>
    <source>
        <strain evidence="1">EXF-13287</strain>
    </source>
</reference>
<dbReference type="SUPFAM" id="SSF56784">
    <property type="entry name" value="HAD-like"/>
    <property type="match status" value="1"/>
</dbReference>
<accession>A0AA38R936</accession>
<dbReference type="AlphaFoldDB" id="A0AA38R936"/>
<protein>
    <submittedName>
        <fullName evidence="1">HAD-superfamily phosphatase</fullName>
    </submittedName>
</protein>
<dbReference type="Proteomes" id="UP001174691">
    <property type="component" value="Unassembled WGS sequence"/>
</dbReference>
<evidence type="ECO:0000313" key="1">
    <source>
        <dbReference type="EMBL" id="KAJ9139274.1"/>
    </source>
</evidence>